<keyword evidence="7" id="KW-0430">Lectin</keyword>
<comment type="caution">
    <text evidence="7">The sequence shown here is derived from an EMBL/GenBank/DDBJ whole genome shotgun (WGS) entry which is preliminary data.</text>
</comment>
<dbReference type="GO" id="GO:0005524">
    <property type="term" value="F:ATP binding"/>
    <property type="evidence" value="ECO:0007669"/>
    <property type="project" value="UniProtKB-KW"/>
</dbReference>
<gene>
    <name evidence="7" type="ORF">Tci_882511</name>
</gene>
<dbReference type="GO" id="GO:0005886">
    <property type="term" value="C:plasma membrane"/>
    <property type="evidence" value="ECO:0007669"/>
    <property type="project" value="TreeGrafter"/>
</dbReference>
<proteinExistence type="predicted"/>
<keyword evidence="3" id="KW-0547">Nucleotide-binding</keyword>
<reference evidence="7" key="1">
    <citation type="journal article" date="2019" name="Sci. Rep.">
        <title>Draft genome of Tanacetum cinerariifolium, the natural source of mosquito coil.</title>
        <authorList>
            <person name="Yamashiro T."/>
            <person name="Shiraishi A."/>
            <person name="Satake H."/>
            <person name="Nakayama K."/>
        </authorList>
    </citation>
    <scope>NUCLEOTIDE SEQUENCE</scope>
</reference>
<dbReference type="InterPro" id="IPR011009">
    <property type="entry name" value="Kinase-like_dom_sf"/>
</dbReference>
<accession>A0A699TIQ1</accession>
<dbReference type="SUPFAM" id="SSF56112">
    <property type="entry name" value="Protein kinase-like (PK-like)"/>
    <property type="match status" value="1"/>
</dbReference>
<keyword evidence="4 7" id="KW-0418">Kinase</keyword>
<dbReference type="Pfam" id="PF07714">
    <property type="entry name" value="PK_Tyr_Ser-Thr"/>
    <property type="match status" value="1"/>
</dbReference>
<dbReference type="GO" id="GO:0030246">
    <property type="term" value="F:carbohydrate binding"/>
    <property type="evidence" value="ECO:0007669"/>
    <property type="project" value="UniProtKB-KW"/>
</dbReference>
<dbReference type="InterPro" id="IPR001245">
    <property type="entry name" value="Ser-Thr/Tyr_kinase_cat_dom"/>
</dbReference>
<feature type="non-terminal residue" evidence="7">
    <location>
        <position position="82"/>
    </location>
</feature>
<evidence type="ECO:0000256" key="5">
    <source>
        <dbReference type="ARBA" id="ARBA00022840"/>
    </source>
</evidence>
<evidence type="ECO:0000256" key="1">
    <source>
        <dbReference type="ARBA" id="ARBA00022527"/>
    </source>
</evidence>
<dbReference type="InterPro" id="IPR000719">
    <property type="entry name" value="Prot_kinase_dom"/>
</dbReference>
<evidence type="ECO:0000313" key="7">
    <source>
        <dbReference type="EMBL" id="GFD10542.1"/>
    </source>
</evidence>
<sequence length="82" mass="9359">MAKIFGADQDQAITRRVVGTYGYMSPEYAMEGLFSVKYDVYSFGILVLEIISGRKNNSYYLENSVNLIGHVWDLWKPDKALT</sequence>
<evidence type="ECO:0000256" key="2">
    <source>
        <dbReference type="ARBA" id="ARBA00022679"/>
    </source>
</evidence>
<dbReference type="Gene3D" id="1.10.510.10">
    <property type="entry name" value="Transferase(Phosphotransferase) domain 1"/>
    <property type="match status" value="1"/>
</dbReference>
<protein>
    <submittedName>
        <fullName evidence="7">G-type lectin S-receptor-like serine/threonine-protein kinase RKS1</fullName>
    </submittedName>
</protein>
<evidence type="ECO:0000259" key="6">
    <source>
        <dbReference type="PROSITE" id="PS50011"/>
    </source>
</evidence>
<keyword evidence="7" id="KW-0675">Receptor</keyword>
<dbReference type="GO" id="GO:0004674">
    <property type="term" value="F:protein serine/threonine kinase activity"/>
    <property type="evidence" value="ECO:0007669"/>
    <property type="project" value="UniProtKB-KW"/>
</dbReference>
<organism evidence="7">
    <name type="scientific">Tanacetum cinerariifolium</name>
    <name type="common">Dalmatian daisy</name>
    <name type="synonym">Chrysanthemum cinerariifolium</name>
    <dbReference type="NCBI Taxonomy" id="118510"/>
    <lineage>
        <taxon>Eukaryota</taxon>
        <taxon>Viridiplantae</taxon>
        <taxon>Streptophyta</taxon>
        <taxon>Embryophyta</taxon>
        <taxon>Tracheophyta</taxon>
        <taxon>Spermatophyta</taxon>
        <taxon>Magnoliopsida</taxon>
        <taxon>eudicotyledons</taxon>
        <taxon>Gunneridae</taxon>
        <taxon>Pentapetalae</taxon>
        <taxon>asterids</taxon>
        <taxon>campanulids</taxon>
        <taxon>Asterales</taxon>
        <taxon>Asteraceae</taxon>
        <taxon>Asteroideae</taxon>
        <taxon>Anthemideae</taxon>
        <taxon>Anthemidinae</taxon>
        <taxon>Tanacetum</taxon>
    </lineage>
</organism>
<feature type="domain" description="Protein kinase" evidence="6">
    <location>
        <begin position="1"/>
        <end position="82"/>
    </location>
</feature>
<evidence type="ECO:0000256" key="3">
    <source>
        <dbReference type="ARBA" id="ARBA00022741"/>
    </source>
</evidence>
<evidence type="ECO:0000256" key="4">
    <source>
        <dbReference type="ARBA" id="ARBA00022777"/>
    </source>
</evidence>
<keyword evidence="1" id="KW-0723">Serine/threonine-protein kinase</keyword>
<keyword evidence="2" id="KW-0808">Transferase</keyword>
<dbReference type="PANTHER" id="PTHR27002:SF932">
    <property type="entry name" value="RECEPTOR-LIKE SERINE_THREONINE-PROTEIN KINASE"/>
    <property type="match status" value="1"/>
</dbReference>
<keyword evidence="5" id="KW-0067">ATP-binding</keyword>
<dbReference type="PROSITE" id="PS50011">
    <property type="entry name" value="PROTEIN_KINASE_DOM"/>
    <property type="match status" value="1"/>
</dbReference>
<dbReference type="PANTHER" id="PTHR27002">
    <property type="entry name" value="RECEPTOR-LIKE SERINE/THREONINE-PROTEIN KINASE SD1-8"/>
    <property type="match status" value="1"/>
</dbReference>
<name>A0A699TIQ1_TANCI</name>
<dbReference type="AlphaFoldDB" id="A0A699TIQ1"/>
<dbReference type="EMBL" id="BKCJ011253028">
    <property type="protein sequence ID" value="GFD10542.1"/>
    <property type="molecule type" value="Genomic_DNA"/>
</dbReference>